<evidence type="ECO:0008006" key="4">
    <source>
        <dbReference type="Google" id="ProtNLM"/>
    </source>
</evidence>
<name>D3FAB8_CONWI</name>
<dbReference type="AlphaFoldDB" id="D3FAB8"/>
<keyword evidence="1" id="KW-0472">Membrane</keyword>
<feature type="transmembrane region" description="Helical" evidence="1">
    <location>
        <begin position="335"/>
        <end position="352"/>
    </location>
</feature>
<sequence length="385" mass="40376" precursor="true">MPIRSRILIGLAALCAFVALLGTWVDRQLLNTDDWVRTSSALLREDTIRNPLADQIAANIADGSRTTAALQEALPPRLQPLAPQAGALVGELAQRATERLLAAPKVQQLWVDANRLTQQQLVELVEGGGTVVAGRGVVLDLRPLAKQIAQEAGFSGDRIDQLPPPRNRIVIIRPDQLDTLRTIGDVLNTLSWLPGLLALALYGGAIWLAPLARRRALLSAGATLAAAGLLVLIVRRVAGHQLVDAIAGDGSLEPTASSVWRIATTLLAELALVTIVVGLFAVLGAWLAGPSRRAVWLRARFAPALVAQPAAAYGTAALAYLALVAWGPLSVLRRPLSIVIFGVLLGAGMVLLRAQCKRELEQAGAVAPEDAAAAAPGGAPPPAAQ</sequence>
<reference evidence="3" key="2">
    <citation type="submission" date="2010-01" db="EMBL/GenBank/DDBJ databases">
        <title>The complete genome of Conexibacter woesei DSM 14684.</title>
        <authorList>
            <consortium name="US DOE Joint Genome Institute (JGI-PGF)"/>
            <person name="Lucas S."/>
            <person name="Copeland A."/>
            <person name="Lapidus A."/>
            <person name="Glavina del Rio T."/>
            <person name="Dalin E."/>
            <person name="Tice H."/>
            <person name="Bruce D."/>
            <person name="Goodwin L."/>
            <person name="Pitluck S."/>
            <person name="Kyrpides N."/>
            <person name="Mavromatis K."/>
            <person name="Ivanova N."/>
            <person name="Mikhailova N."/>
            <person name="Chertkov O."/>
            <person name="Brettin T."/>
            <person name="Detter J.C."/>
            <person name="Han C."/>
            <person name="Larimer F."/>
            <person name="Land M."/>
            <person name="Hauser L."/>
            <person name="Markowitz V."/>
            <person name="Cheng J.-F."/>
            <person name="Hugenholtz P."/>
            <person name="Woyke T."/>
            <person name="Wu D."/>
            <person name="Pukall R."/>
            <person name="Steenblock K."/>
            <person name="Schneider S."/>
            <person name="Klenk H.-P."/>
            <person name="Eisen J.A."/>
        </authorList>
    </citation>
    <scope>NUCLEOTIDE SEQUENCE [LARGE SCALE GENOMIC DNA]</scope>
    <source>
        <strain evidence="3">DSM 14684 / CIP 108061 / JCM 11494 / NBRC 100937 / ID131577</strain>
    </source>
</reference>
<accession>D3FAB8</accession>
<dbReference type="STRING" id="469383.Cwoe_0754"/>
<evidence type="ECO:0000256" key="1">
    <source>
        <dbReference type="SAM" id="Phobius"/>
    </source>
</evidence>
<keyword evidence="3" id="KW-1185">Reference proteome</keyword>
<feature type="transmembrane region" description="Helical" evidence="1">
    <location>
        <begin position="310"/>
        <end position="329"/>
    </location>
</feature>
<keyword evidence="1" id="KW-0812">Transmembrane</keyword>
<organism evidence="2 3">
    <name type="scientific">Conexibacter woesei (strain DSM 14684 / CCUG 47730 / CIP 108061 / JCM 11494 / NBRC 100937 / ID131577)</name>
    <dbReference type="NCBI Taxonomy" id="469383"/>
    <lineage>
        <taxon>Bacteria</taxon>
        <taxon>Bacillati</taxon>
        <taxon>Actinomycetota</taxon>
        <taxon>Thermoleophilia</taxon>
        <taxon>Solirubrobacterales</taxon>
        <taxon>Conexibacteraceae</taxon>
        <taxon>Conexibacter</taxon>
    </lineage>
</organism>
<protein>
    <recommendedName>
        <fullName evidence="4">Integral membrane protein</fullName>
    </recommendedName>
</protein>
<reference evidence="2 3" key="1">
    <citation type="journal article" date="2010" name="Stand. Genomic Sci.">
        <title>Complete genome sequence of Conexibacter woesei type strain (ID131577).</title>
        <authorList>
            <person name="Pukall R."/>
            <person name="Lapidus A."/>
            <person name="Glavina Del Rio T."/>
            <person name="Copeland A."/>
            <person name="Tice H."/>
            <person name="Cheng J.-F."/>
            <person name="Lucas S."/>
            <person name="Chen F."/>
            <person name="Nolan M."/>
            <person name="Bruce D."/>
            <person name="Goodwin L."/>
            <person name="Pitluck S."/>
            <person name="Mavromatis K."/>
            <person name="Ivanova N."/>
            <person name="Ovchinnikova G."/>
            <person name="Pati A."/>
            <person name="Chen A."/>
            <person name="Palaniappan K."/>
            <person name="Land M."/>
            <person name="Hauser L."/>
            <person name="Chang Y.-J."/>
            <person name="Jeffries C.D."/>
            <person name="Chain P."/>
            <person name="Meincke L."/>
            <person name="Sims D."/>
            <person name="Brettin T."/>
            <person name="Detter J.C."/>
            <person name="Rohde M."/>
            <person name="Goeker M."/>
            <person name="Bristow J."/>
            <person name="Eisen J.A."/>
            <person name="Markowitz V."/>
            <person name="Kyrpides N.C."/>
            <person name="Klenk H.-P."/>
            <person name="Hugenholtz P."/>
        </authorList>
    </citation>
    <scope>NUCLEOTIDE SEQUENCE [LARGE SCALE GENOMIC DNA]</scope>
    <source>
        <strain evidence="3">DSM 14684 / CIP 108061 / JCM 11494 / NBRC 100937 / ID131577</strain>
    </source>
</reference>
<dbReference type="HOGENOM" id="CLU_717105_0_0_11"/>
<feature type="transmembrane region" description="Helical" evidence="1">
    <location>
        <begin position="216"/>
        <end position="238"/>
    </location>
</feature>
<dbReference type="EMBL" id="CP001854">
    <property type="protein sequence ID" value="ADB49187.1"/>
    <property type="molecule type" value="Genomic_DNA"/>
</dbReference>
<evidence type="ECO:0000313" key="2">
    <source>
        <dbReference type="EMBL" id="ADB49187.1"/>
    </source>
</evidence>
<dbReference type="OrthoDB" id="4350291at2"/>
<gene>
    <name evidence="2" type="ordered locus">Cwoe_0754</name>
</gene>
<proteinExistence type="predicted"/>
<evidence type="ECO:0000313" key="3">
    <source>
        <dbReference type="Proteomes" id="UP000008229"/>
    </source>
</evidence>
<keyword evidence="1" id="KW-1133">Transmembrane helix</keyword>
<dbReference type="KEGG" id="cwo:Cwoe_0754"/>
<dbReference type="eggNOG" id="ENOG5032YD0">
    <property type="taxonomic scope" value="Bacteria"/>
</dbReference>
<feature type="transmembrane region" description="Helical" evidence="1">
    <location>
        <begin position="190"/>
        <end position="209"/>
    </location>
</feature>
<dbReference type="Proteomes" id="UP000008229">
    <property type="component" value="Chromosome"/>
</dbReference>
<dbReference type="RefSeq" id="WP_012932240.1">
    <property type="nucleotide sequence ID" value="NC_013739.1"/>
</dbReference>
<feature type="transmembrane region" description="Helical" evidence="1">
    <location>
        <begin position="258"/>
        <end position="289"/>
    </location>
</feature>